<dbReference type="GO" id="GO:0005737">
    <property type="term" value="C:cytoplasm"/>
    <property type="evidence" value="ECO:0007669"/>
    <property type="project" value="TreeGrafter"/>
</dbReference>
<keyword evidence="5" id="KW-0677">Repeat</keyword>
<dbReference type="InterPro" id="IPR000873">
    <property type="entry name" value="AMP-dep_synth/lig_dom"/>
</dbReference>
<dbReference type="Pfam" id="PF07993">
    <property type="entry name" value="NAD_binding_4"/>
    <property type="match status" value="1"/>
</dbReference>
<dbReference type="SMART" id="SM00823">
    <property type="entry name" value="PKS_PP"/>
    <property type="match status" value="3"/>
</dbReference>
<evidence type="ECO:0000256" key="2">
    <source>
        <dbReference type="ARBA" id="ARBA00022450"/>
    </source>
</evidence>
<dbReference type="NCBIfam" id="TIGR01720">
    <property type="entry name" value="NRPS-para261"/>
    <property type="match status" value="1"/>
</dbReference>
<evidence type="ECO:0000256" key="1">
    <source>
        <dbReference type="ARBA" id="ARBA00001957"/>
    </source>
</evidence>
<dbReference type="PROSITE" id="PS50075">
    <property type="entry name" value="CARRIER"/>
    <property type="match status" value="3"/>
</dbReference>
<dbReference type="SUPFAM" id="SSF52777">
    <property type="entry name" value="CoA-dependent acyltransferases"/>
    <property type="match status" value="8"/>
</dbReference>
<evidence type="ECO:0000256" key="4">
    <source>
        <dbReference type="ARBA" id="ARBA00022598"/>
    </source>
</evidence>
<dbReference type="InterPro" id="IPR001242">
    <property type="entry name" value="Condensation_dom"/>
</dbReference>
<dbReference type="FunFam" id="1.10.1200.10:FF:000005">
    <property type="entry name" value="Nonribosomal peptide synthetase 1"/>
    <property type="match status" value="1"/>
</dbReference>
<dbReference type="CDD" id="cd05235">
    <property type="entry name" value="SDR_e1"/>
    <property type="match status" value="1"/>
</dbReference>
<feature type="region of interest" description="Disordered" evidence="7">
    <location>
        <begin position="425"/>
        <end position="462"/>
    </location>
</feature>
<keyword evidence="2" id="KW-0596">Phosphopantetheine</keyword>
<dbReference type="InterPro" id="IPR013120">
    <property type="entry name" value="FAR_NAD-bd"/>
</dbReference>
<feature type="region of interest" description="Disordered" evidence="7">
    <location>
        <begin position="2292"/>
        <end position="2315"/>
    </location>
</feature>
<dbReference type="PANTHER" id="PTHR45527">
    <property type="entry name" value="NONRIBOSOMAL PEPTIDE SYNTHETASE"/>
    <property type="match status" value="1"/>
</dbReference>
<dbReference type="Gene3D" id="3.40.50.720">
    <property type="entry name" value="NAD(P)-binding Rossmann-like Domain"/>
    <property type="match status" value="1"/>
</dbReference>
<dbReference type="PANTHER" id="PTHR45527:SF1">
    <property type="entry name" value="FATTY ACID SYNTHASE"/>
    <property type="match status" value="1"/>
</dbReference>
<evidence type="ECO:0000256" key="6">
    <source>
        <dbReference type="ARBA" id="ARBA00023194"/>
    </source>
</evidence>
<dbReference type="Gene3D" id="1.10.1200.10">
    <property type="entry name" value="ACP-like"/>
    <property type="match status" value="3"/>
</dbReference>
<feature type="region of interest" description="Disordered" evidence="7">
    <location>
        <begin position="3433"/>
        <end position="3456"/>
    </location>
</feature>
<sequence>MANRFTRKRAGVALTRAQAHVVAARRAEGPGPRWTISEFVVLDGDVDDALLRRAAEHVLAAAEPLLVRIDERALRQRADAGAAVTVERIDLRHASDPDEAARTLAADRLAAPPRDPRVRLTLVRTSDRRVRLLLECDLVVADGYTAARVRSAIARAYTALVQGDPLPVAPIRPLRALLEAEEAYLASPDHAVDAAFWKSTALPGPMTLPGGAPSGRADGQVRAPLITVPAERFRGLDAEARTVGVRNSTVAVVAAALVTARRTGAERVRVDLPVSGRIDETGLDTDGAAGVVIPVTVDLRPGGTVRECLRGTDSAIRTAFLRQRGRPLDGEHGATGVVVNYLEPVPEDFAGIPGGTEVVGAGPVRHLGFVALAADGALTLDVRGRAGVFDADAIGALAADWADALADVVADPDAPLERLLGTAAAPGAEAPAPRVSRVLPPPAGETPAAPAGSEPVEADAPPPVAEVDDVALVAELLATILGVAEVDPDDSLFDLGGTSLVAVRVTDRLAELRGVQVPVVEVFDDPTPRGIAALLADAPAVAAPPAPTAGPASAARAAGPTMPDGAVLPAPDGEEADVAQAPSIPALGDVAEAPASHAQAGLFRDFQLGGPSPVYNMPLVLDFDEAIDAGAMERALLDLVERHRVLRTVLRSRGDDVVQDLTVPMDPARLLERVTVTAAERGEVTRTCARYAFDLENEQPIRGWLLVERRALSRPQRLVLVIHHTAGDGGSVGPLLRDLVAAYAARRSGAAPELPALAVQYADYAAWQRARLREVDGPVAAHREYWRRTLDGAPVETVLPIDRPYPQENDSAGDTVEFAWPDELTEPLRGLAREYGASLFMVHYAALAALLSKLGAGDDVVIGTAASGRPPACDDVVGMFVNLLPLRTTVDWSAEFGRYLRSTRATVLDAYAHQDVPFGEMVAAAPRGSAARHPIFQVILGWNADPGWGELRDVLGARVVPTEAGASRADLLFSVTESASGLRGAVEFRTDVFDRAGIETLVARWRAVLTQVAADPRTAVGAVDVLLGDEPARLAQWGAPSGPEGRSTVPALVDEWVRRSPDALAVIDDDESLTYRDLDAAANRWARFLREKGVRHGDVVAVTVPRSARLIAVELAVMRAGAAYLPIDAAYPPERIDFILRDAAPRLVVDAATRPDLRGYDDAPLTDAERGAPLRAEDAAYVIYTSGTTGTPKGVVVQHAGAMDLAAAIVARTGVGAGAQVLSNFSVGFDISFWDLLSALATGATMRVSAQTRVGDELADFVEAYGITHALITPSVLASITPGRMRCLQALTVGAEPVTTPLIEQWAPGRTMINAYGPTELTVAATLGELEAGQDAVSIGRPFGGVRAYVLDPGLRRVPPGVVGELYVGGPGVARGYAGRPGLTASRFVADPLTGDGARIYRTGDLVRWLPDGALEYVGRSDDQITLRGFRIEPGEIEAALAAVEGVSAAAVVVHGDGAVRRLVGYVTGAADEAAVRAAVARSLPAHMVPARVVVLDALPLTANGKVDKAALPAPDLGDEARYRAPGTSAEEALAGVFAEVLGVPEVGVDDSFFELGGDSISAIQLVGRARAAGLSLTAHDVFAHRTVAGLAAVAGEVDPADAVPDDGLGPIAPVPVARWFAERGGSADGFHQSVLVRTPSTVTTTTLHALTQAVLDRHDALRAEIATADDGTGTLTARPAGAIAAADVVERFDATVLPLDAVAGAVAAEHRRITALLRPGAPSPLRVVWFDLGPDRDGALLVAAHHYVVDGVSWRILLTDLATGWLAASTGRPVVLAPVGSSYRRWSTVLADRARQLGAEDVAHWRTVLEGAPSLLDGALDPARDTHGSAGGITATLPAEVTGPLLGSVPEAFHAGVQDVLLAAFATAVTTWAAERGRADDSVLVEVEAHGRDEALAPGLDLARTVGWFTDVHPVRLRPGTGDPSAVVKRIKEQLRAVPDGGIGYGLARYANPETAAGLAGLPAPEIGFNYLGRTAGTGEQDWAPDRRFGDLSPAPDALALMHPLEVNAVARDGADGPELVASWTWARALLDEESVRRLGALWFAALQDVVRAASSGDGGHTPSDFPLVALTAAQVEGLDGRYPGLQDVLPLTLLQQGFRYHAEAAADDPYVVQTVIDFEGALDEDRFAGAVAALMSRREALRARFVADGLDAPVQVIAAPGPVPFRRVDVRAADDPEAAFDETAAAERRRGFRLDREPGVRFVLVRVAEREYRLVVTNHHILWDGWSAPVIFRDLLAGYAGIDPGAPKAALHDYFTWLRDRDRDAARTAWAAELDGLDEPTLLARALPRTAAGAPARTGAGDDGGPSGTGRDEVRATLPENLTAAVTRLAGTLGTTPGAVLQATWAIALGGATGSADVVFGGVQSGRPAQLDGVEDLVGLLITTSPVRVRLDPRSTVRAVVQGVQEQYVRLLDHQHLGLPEIARAAGRSELFDSLFVVENYPSTAGASIPGTDVRVVDVRGDDATHYPLHVAAVPGENLHVRAGFRTEVLDRATVEDLIDRWRRVLTAAVTRPDARLADVDGTGETERLLVRRWGGAVGGVPARTLPELFGRRAAARPRSRAVAGDGTPLSYAELDALSNRWARRFLAAGVGPGDVVAVTAPRSIGFIAVVLGVAKAGAAFLPIDERTPRERIEVMFADVRPALEVDAAMLQAGPGEVGDEPVTDADRRRPLTAEDAAYVIFTSGSTGTPKGVAVTHAGLANLVRTFDELDLGPGTRMLHNSSVGFDAAVWELLCALGTGGTLVVSARVRVGAELADFVEKHRVTNAVLTPSVLASVPAGRMRGLTSLVIAAEAVPRALIDRWGPGRRLVNAYGPTEATIAVSTARIRPGESGPVPIGRPLRGMAVRVLDGALRRVAPGTVGELYVAGPAIARGYVGRPGLTAARFVADPHGAAGARMYRTGDLVRWLPDGQLEYVGRTDDQVKIRGVRVELGEVEAALAAVPGVRAAVAAVHDAPGGARLVGYVAAPGASPDAVTAAVARRLPSAMLPFVVVLDALPLTPSGKLDRAALPEPVFAAAAGYRAPETGEERAMVALFESVLEVENVGLDDSFFELGGDSLSLMRLVDRVDVDFGVRVPIVGLFESATPASVLASLSEAGRPRPVEVPVDDVRFAPSVPDVVPAGHEVLITGATGLLGGHLIRAVLEADPAARVRGLVRARDEAAGLARIRTAMRGYGSWSDDYEGRITALPGDLAEPALGIEPAVWDRVIEQVDAIIHCGARVNHVEPYARLRAANVDSTRFLLELASRRPGTVFQFVSTISAAGAFEEIPDAGYTHSKWVAERVVELATASGVPSTILRPGLLTGALDSGATNTDDAFWNLVRSIATVGAAPSELMEQTIEMTPVDRAAEAMVEVLRSGDEPLRTLEVGSGSRVSWREIVGALRRAGHPVEAVPGHVFLERQTEAFRDRPEVAETLARAILLIRAGLERETAGGEGGGWTPTSAADGRIGQDGDRAPVGEAGLDVYVAYLERIGFLPRAGRSAEV</sequence>
<dbReference type="FunFam" id="2.30.38.10:FF:000001">
    <property type="entry name" value="Non-ribosomal peptide synthetase PvdI"/>
    <property type="match status" value="1"/>
</dbReference>
<evidence type="ECO:0000259" key="8">
    <source>
        <dbReference type="PROSITE" id="PS50075"/>
    </source>
</evidence>
<dbReference type="InterPro" id="IPR010071">
    <property type="entry name" value="AA_adenyl_dom"/>
</dbReference>
<accession>A0A1H1HNV3</accession>
<dbReference type="SUPFAM" id="SSF51735">
    <property type="entry name" value="NAD(P)-binding Rossmann-fold domains"/>
    <property type="match status" value="1"/>
</dbReference>
<dbReference type="GO" id="GO:0031177">
    <property type="term" value="F:phosphopantetheine binding"/>
    <property type="evidence" value="ECO:0007669"/>
    <property type="project" value="InterPro"/>
</dbReference>
<dbReference type="NCBIfam" id="TIGR01746">
    <property type="entry name" value="Thioester-redct"/>
    <property type="match status" value="1"/>
</dbReference>
<dbReference type="InterPro" id="IPR036736">
    <property type="entry name" value="ACP-like_sf"/>
</dbReference>
<dbReference type="RefSeq" id="WP_068564014.1">
    <property type="nucleotide sequence ID" value="NZ_FNLF01000002.1"/>
</dbReference>
<dbReference type="InterPro" id="IPR020845">
    <property type="entry name" value="AMP-binding_CS"/>
</dbReference>
<dbReference type="InterPro" id="IPR010080">
    <property type="entry name" value="Thioester_reductase-like_dom"/>
</dbReference>
<keyword evidence="10" id="KW-1185">Reference proteome</keyword>
<dbReference type="SUPFAM" id="SSF47336">
    <property type="entry name" value="ACP-like"/>
    <property type="match status" value="3"/>
</dbReference>
<evidence type="ECO:0000256" key="3">
    <source>
        <dbReference type="ARBA" id="ARBA00022553"/>
    </source>
</evidence>
<protein>
    <submittedName>
        <fullName evidence="9">Non-ribosomal peptide synthase domain TIGR01720/amino acid adenylation domain-containing protein/thioester reductase domain-containing protein</fullName>
    </submittedName>
</protein>
<organism evidence="9 10">
    <name type="scientific">Tsukamurella pulmonis</name>
    <dbReference type="NCBI Taxonomy" id="47312"/>
    <lineage>
        <taxon>Bacteria</taxon>
        <taxon>Bacillati</taxon>
        <taxon>Actinomycetota</taxon>
        <taxon>Actinomycetes</taxon>
        <taxon>Mycobacteriales</taxon>
        <taxon>Tsukamurellaceae</taxon>
        <taxon>Tsukamurella</taxon>
    </lineage>
</organism>
<feature type="compositionally biased region" description="Low complexity" evidence="7">
    <location>
        <begin position="2292"/>
        <end position="2301"/>
    </location>
</feature>
<dbReference type="Pfam" id="PF00668">
    <property type="entry name" value="Condensation"/>
    <property type="match status" value="4"/>
</dbReference>
<feature type="domain" description="Carrier" evidence="8">
    <location>
        <begin position="464"/>
        <end position="539"/>
    </location>
</feature>
<dbReference type="InterPro" id="IPR006162">
    <property type="entry name" value="Ppantetheine_attach_site"/>
</dbReference>
<dbReference type="Gene3D" id="3.30.300.30">
    <property type="match status" value="2"/>
</dbReference>
<evidence type="ECO:0000313" key="10">
    <source>
        <dbReference type="Proteomes" id="UP000183053"/>
    </source>
</evidence>
<name>A0A1H1HNV3_9ACTN</name>
<feature type="domain" description="Carrier" evidence="8">
    <location>
        <begin position="3025"/>
        <end position="3100"/>
    </location>
</feature>
<dbReference type="InterPro" id="IPR020806">
    <property type="entry name" value="PKS_PP-bd"/>
</dbReference>
<dbReference type="UniPathway" id="UPA00011"/>
<dbReference type="InterPro" id="IPR025110">
    <property type="entry name" value="AMP-bd_C"/>
</dbReference>
<gene>
    <name evidence="9" type="ORF">SAMN04489765_4420</name>
</gene>
<reference evidence="10" key="1">
    <citation type="submission" date="2016-10" db="EMBL/GenBank/DDBJ databases">
        <authorList>
            <person name="Varghese N."/>
            <person name="Submissions S."/>
        </authorList>
    </citation>
    <scope>NUCLEOTIDE SEQUENCE [LARGE SCALE GENOMIC DNA]</scope>
    <source>
        <strain evidence="10">DSM 44142</strain>
    </source>
</reference>
<dbReference type="STRING" id="47312.SAMN04489765_4420"/>
<dbReference type="InterPro" id="IPR023213">
    <property type="entry name" value="CAT-like_dom_sf"/>
</dbReference>
<dbReference type="GO" id="GO:0043041">
    <property type="term" value="P:amino acid activation for nonribosomal peptide biosynthetic process"/>
    <property type="evidence" value="ECO:0007669"/>
    <property type="project" value="TreeGrafter"/>
</dbReference>
<evidence type="ECO:0000313" key="9">
    <source>
        <dbReference type="EMBL" id="SDR27104.1"/>
    </source>
</evidence>
<dbReference type="Pfam" id="PF00501">
    <property type="entry name" value="AMP-binding"/>
    <property type="match status" value="2"/>
</dbReference>
<dbReference type="InterPro" id="IPR010060">
    <property type="entry name" value="NRPS_synth"/>
</dbReference>
<dbReference type="Gene3D" id="3.40.50.12780">
    <property type="entry name" value="N-terminal domain of ligase-like"/>
    <property type="match status" value="2"/>
</dbReference>
<dbReference type="CDD" id="cd05930">
    <property type="entry name" value="A_NRPS"/>
    <property type="match status" value="2"/>
</dbReference>
<dbReference type="GO" id="GO:0016874">
    <property type="term" value="F:ligase activity"/>
    <property type="evidence" value="ECO:0007669"/>
    <property type="project" value="UniProtKB-KW"/>
</dbReference>
<dbReference type="Gene3D" id="3.30.559.10">
    <property type="entry name" value="Chloramphenicol acetyltransferase-like domain"/>
    <property type="match status" value="4"/>
</dbReference>
<proteinExistence type="predicted"/>
<keyword evidence="3" id="KW-0597">Phosphoprotein</keyword>
<dbReference type="InterPro" id="IPR036291">
    <property type="entry name" value="NAD(P)-bd_dom_sf"/>
</dbReference>
<dbReference type="FunFam" id="3.40.50.12780:FF:000012">
    <property type="entry name" value="Non-ribosomal peptide synthetase"/>
    <property type="match status" value="1"/>
</dbReference>
<dbReference type="EMBL" id="FNLF01000002">
    <property type="protein sequence ID" value="SDR27104.1"/>
    <property type="molecule type" value="Genomic_DNA"/>
</dbReference>
<keyword evidence="6" id="KW-0045">Antibiotic biosynthesis</keyword>
<dbReference type="GO" id="GO:0044550">
    <property type="term" value="P:secondary metabolite biosynthetic process"/>
    <property type="evidence" value="ECO:0007669"/>
    <property type="project" value="TreeGrafter"/>
</dbReference>
<dbReference type="GO" id="GO:0008610">
    <property type="term" value="P:lipid biosynthetic process"/>
    <property type="evidence" value="ECO:0007669"/>
    <property type="project" value="UniProtKB-ARBA"/>
</dbReference>
<dbReference type="GO" id="GO:0017000">
    <property type="term" value="P:antibiotic biosynthetic process"/>
    <property type="evidence" value="ECO:0007669"/>
    <property type="project" value="UniProtKB-KW"/>
</dbReference>
<dbReference type="Gene3D" id="3.30.559.30">
    <property type="entry name" value="Nonribosomal peptide synthetase, condensation domain"/>
    <property type="match status" value="4"/>
</dbReference>
<evidence type="ECO:0000256" key="5">
    <source>
        <dbReference type="ARBA" id="ARBA00022737"/>
    </source>
</evidence>
<dbReference type="PROSITE" id="PS00012">
    <property type="entry name" value="PHOSPHOPANTETHEINE"/>
    <property type="match status" value="2"/>
</dbReference>
<dbReference type="Pfam" id="PF13193">
    <property type="entry name" value="AMP-binding_C"/>
    <property type="match status" value="2"/>
</dbReference>
<dbReference type="InterPro" id="IPR045851">
    <property type="entry name" value="AMP-bd_C_sf"/>
</dbReference>
<feature type="compositionally biased region" description="Low complexity" evidence="7">
    <location>
        <begin position="445"/>
        <end position="459"/>
    </location>
</feature>
<dbReference type="OrthoDB" id="4501954at2"/>
<feature type="domain" description="Carrier" evidence="8">
    <location>
        <begin position="1525"/>
        <end position="1599"/>
    </location>
</feature>
<dbReference type="NCBIfam" id="TIGR01733">
    <property type="entry name" value="AA-adenyl-dom"/>
    <property type="match status" value="2"/>
</dbReference>
<dbReference type="InterPro" id="IPR042099">
    <property type="entry name" value="ANL_N_sf"/>
</dbReference>
<evidence type="ECO:0000256" key="7">
    <source>
        <dbReference type="SAM" id="MobiDB-lite"/>
    </source>
</evidence>
<dbReference type="Pfam" id="PF00550">
    <property type="entry name" value="PP-binding"/>
    <property type="match status" value="3"/>
</dbReference>
<dbReference type="PROSITE" id="PS00455">
    <property type="entry name" value="AMP_BINDING"/>
    <property type="match status" value="2"/>
</dbReference>
<comment type="cofactor">
    <cofactor evidence="1">
        <name>pantetheine 4'-phosphate</name>
        <dbReference type="ChEBI" id="CHEBI:47942"/>
    </cofactor>
</comment>
<keyword evidence="4" id="KW-0436">Ligase</keyword>
<dbReference type="InterPro" id="IPR009081">
    <property type="entry name" value="PP-bd_ACP"/>
</dbReference>
<dbReference type="SUPFAM" id="SSF56801">
    <property type="entry name" value="Acetyl-CoA synthetase-like"/>
    <property type="match status" value="2"/>
</dbReference>
<dbReference type="Proteomes" id="UP000183053">
    <property type="component" value="Unassembled WGS sequence"/>
</dbReference>